<organism evidence="1 2">
    <name type="scientific">Thioalbus denitrificans</name>
    <dbReference type="NCBI Taxonomy" id="547122"/>
    <lineage>
        <taxon>Bacteria</taxon>
        <taxon>Pseudomonadati</taxon>
        <taxon>Pseudomonadota</taxon>
        <taxon>Gammaproteobacteria</taxon>
        <taxon>Chromatiales</taxon>
        <taxon>Ectothiorhodospiraceae</taxon>
        <taxon>Thioalbus</taxon>
    </lineage>
</organism>
<sequence length="56" mass="6299">MDPQGFAMHRFEEQETAVLTAETALGALLGEHCEPPARHPGMNRRQWLRSLLGGRQ</sequence>
<protein>
    <submittedName>
        <fullName evidence="1">Uncharacterized protein</fullName>
    </submittedName>
</protein>
<gene>
    <name evidence="1" type="ORF">DFQ59_101144</name>
</gene>
<keyword evidence="2" id="KW-1185">Reference proteome</keyword>
<proteinExistence type="predicted"/>
<reference evidence="1 2" key="1">
    <citation type="submission" date="2018-07" db="EMBL/GenBank/DDBJ databases">
        <title>Genomic Encyclopedia of Type Strains, Phase IV (KMG-IV): sequencing the most valuable type-strain genomes for metagenomic binning, comparative biology and taxonomic classification.</title>
        <authorList>
            <person name="Goeker M."/>
        </authorList>
    </citation>
    <scope>NUCLEOTIDE SEQUENCE [LARGE SCALE GENOMIC DNA]</scope>
    <source>
        <strain evidence="1 2">DSM 26407</strain>
    </source>
</reference>
<comment type="caution">
    <text evidence="1">The sequence shown here is derived from an EMBL/GenBank/DDBJ whole genome shotgun (WGS) entry which is preliminary data.</text>
</comment>
<dbReference type="RefSeq" id="WP_170141979.1">
    <property type="nucleotide sequence ID" value="NZ_QPJY01000001.1"/>
</dbReference>
<dbReference type="Proteomes" id="UP000252707">
    <property type="component" value="Unassembled WGS sequence"/>
</dbReference>
<dbReference type="AlphaFoldDB" id="A0A369CJG8"/>
<evidence type="ECO:0000313" key="1">
    <source>
        <dbReference type="EMBL" id="RCX32846.1"/>
    </source>
</evidence>
<name>A0A369CJG8_9GAMM</name>
<accession>A0A369CJG8</accession>
<evidence type="ECO:0000313" key="2">
    <source>
        <dbReference type="Proteomes" id="UP000252707"/>
    </source>
</evidence>
<dbReference type="EMBL" id="QPJY01000001">
    <property type="protein sequence ID" value="RCX32846.1"/>
    <property type="molecule type" value="Genomic_DNA"/>
</dbReference>